<proteinExistence type="inferred from homology"/>
<protein>
    <submittedName>
        <fullName evidence="4">Uncharacterized protein</fullName>
    </submittedName>
</protein>
<dbReference type="PANTHER" id="PTHR14024">
    <property type="entry name" value="PERILIPIN"/>
    <property type="match status" value="1"/>
</dbReference>
<name>A0A8K0GCN8_IGNLU</name>
<dbReference type="GO" id="GO:0019915">
    <property type="term" value="P:lipid storage"/>
    <property type="evidence" value="ECO:0007669"/>
    <property type="project" value="TreeGrafter"/>
</dbReference>
<evidence type="ECO:0000256" key="1">
    <source>
        <dbReference type="ARBA" id="ARBA00004502"/>
    </source>
</evidence>
<feature type="non-terminal residue" evidence="4">
    <location>
        <position position="246"/>
    </location>
</feature>
<dbReference type="InterPro" id="IPR004279">
    <property type="entry name" value="Perilipin"/>
</dbReference>
<dbReference type="EMBL" id="VTPC01006755">
    <property type="protein sequence ID" value="KAF2894689.1"/>
    <property type="molecule type" value="Genomic_DNA"/>
</dbReference>
<comment type="subcellular location">
    <subcellularLocation>
        <location evidence="1">Lipid droplet</location>
    </subcellularLocation>
</comment>
<reference evidence="4" key="1">
    <citation type="submission" date="2019-08" db="EMBL/GenBank/DDBJ databases">
        <title>The genome of the North American firefly Photinus pyralis.</title>
        <authorList>
            <consortium name="Photinus pyralis genome working group"/>
            <person name="Fallon T.R."/>
            <person name="Sander Lower S.E."/>
            <person name="Weng J.-K."/>
        </authorList>
    </citation>
    <scope>NUCLEOTIDE SEQUENCE</scope>
    <source>
        <strain evidence="4">TRF0915ILg1</strain>
        <tissue evidence="4">Whole body</tissue>
    </source>
</reference>
<keyword evidence="5" id="KW-1185">Reference proteome</keyword>
<gene>
    <name evidence="4" type="ORF">ILUMI_11485</name>
</gene>
<evidence type="ECO:0000313" key="5">
    <source>
        <dbReference type="Proteomes" id="UP000801492"/>
    </source>
</evidence>
<evidence type="ECO:0000256" key="2">
    <source>
        <dbReference type="ARBA" id="ARBA00006311"/>
    </source>
</evidence>
<accession>A0A8K0GCN8</accession>
<dbReference type="OrthoDB" id="376826at2759"/>
<dbReference type="GO" id="GO:0005811">
    <property type="term" value="C:lipid droplet"/>
    <property type="evidence" value="ECO:0007669"/>
    <property type="project" value="UniProtKB-SubCell"/>
</dbReference>
<dbReference type="PANTHER" id="PTHR14024:SF49">
    <property type="entry name" value="LIPID STORAGE DROPLETS SURFACE-BINDING PROTEIN 1"/>
    <property type="match status" value="1"/>
</dbReference>
<dbReference type="SUPFAM" id="SSF58113">
    <property type="entry name" value="Apolipoprotein A-I"/>
    <property type="match status" value="1"/>
</dbReference>
<sequence>LKMAANSEVQESNVPTTQPGVCNMEAVQRISKLPVVESTLQTATSIYEKVKDYNSITNWTFSTAESTVNKAIEVGKPLAAPVVSQLGGPIKKVDDMLCTGLDYVEDKIPAVKLPPGELFFQMYTNTKEYVDNTVTPAVQHARAVVEPAVLAAKQAMEPAVLAAKQAVEPAVQAAKTAVEPCVQSARQIAEPLVQPALEKAYALKEYGTQKVEELLHRNNQDTEADKPVECADCQETAKSGNTSPQH</sequence>
<dbReference type="GO" id="GO:0010890">
    <property type="term" value="P:positive regulation of triglyceride storage"/>
    <property type="evidence" value="ECO:0007669"/>
    <property type="project" value="TreeGrafter"/>
</dbReference>
<keyword evidence="3" id="KW-0551">Lipid droplet</keyword>
<dbReference type="Proteomes" id="UP000801492">
    <property type="component" value="Unassembled WGS sequence"/>
</dbReference>
<evidence type="ECO:0000313" key="4">
    <source>
        <dbReference type="EMBL" id="KAF2894689.1"/>
    </source>
</evidence>
<comment type="caution">
    <text evidence="4">The sequence shown here is derived from an EMBL/GenBank/DDBJ whole genome shotgun (WGS) entry which is preliminary data.</text>
</comment>
<dbReference type="Pfam" id="PF03036">
    <property type="entry name" value="Perilipin"/>
    <property type="match status" value="1"/>
</dbReference>
<evidence type="ECO:0000256" key="3">
    <source>
        <dbReference type="ARBA" id="ARBA00022677"/>
    </source>
</evidence>
<dbReference type="AlphaFoldDB" id="A0A8K0GCN8"/>
<dbReference type="GO" id="GO:0005829">
    <property type="term" value="C:cytosol"/>
    <property type="evidence" value="ECO:0007669"/>
    <property type="project" value="TreeGrafter"/>
</dbReference>
<comment type="similarity">
    <text evidence="2">Belongs to the perilipin family.</text>
</comment>
<organism evidence="4 5">
    <name type="scientific">Ignelater luminosus</name>
    <name type="common">Cucubano</name>
    <name type="synonym">Pyrophorus luminosus</name>
    <dbReference type="NCBI Taxonomy" id="2038154"/>
    <lineage>
        <taxon>Eukaryota</taxon>
        <taxon>Metazoa</taxon>
        <taxon>Ecdysozoa</taxon>
        <taxon>Arthropoda</taxon>
        <taxon>Hexapoda</taxon>
        <taxon>Insecta</taxon>
        <taxon>Pterygota</taxon>
        <taxon>Neoptera</taxon>
        <taxon>Endopterygota</taxon>
        <taxon>Coleoptera</taxon>
        <taxon>Polyphaga</taxon>
        <taxon>Elateriformia</taxon>
        <taxon>Elateroidea</taxon>
        <taxon>Elateridae</taxon>
        <taxon>Agrypninae</taxon>
        <taxon>Pyrophorini</taxon>
        <taxon>Ignelater</taxon>
    </lineage>
</organism>